<keyword evidence="3 5" id="KW-0479">Metal-binding</keyword>
<organism evidence="7">
    <name type="scientific">Dunaliella tertiolecta</name>
    <name type="common">Green alga</name>
    <dbReference type="NCBI Taxonomy" id="3047"/>
    <lineage>
        <taxon>Eukaryota</taxon>
        <taxon>Viridiplantae</taxon>
        <taxon>Chlorophyta</taxon>
        <taxon>core chlorophytes</taxon>
        <taxon>Chlorophyceae</taxon>
        <taxon>CS clade</taxon>
        <taxon>Chlamydomonadales</taxon>
        <taxon>Dunaliellaceae</taxon>
        <taxon>Dunaliella</taxon>
    </lineage>
</organism>
<evidence type="ECO:0000313" key="7">
    <source>
        <dbReference type="EMBL" id="CAE0485140.1"/>
    </source>
</evidence>
<protein>
    <recommendedName>
        <fullName evidence="8">Cytochrome P450</fullName>
    </recommendedName>
</protein>
<keyword evidence="5 6" id="KW-0349">Heme</keyword>
<accession>A0A7S3QJU6</accession>
<dbReference type="PANTHER" id="PTHR24305:SF166">
    <property type="entry name" value="CYTOCHROME P450 12A4, MITOCHONDRIAL-RELATED"/>
    <property type="match status" value="1"/>
</dbReference>
<dbReference type="GO" id="GO:0004497">
    <property type="term" value="F:monooxygenase activity"/>
    <property type="evidence" value="ECO:0007669"/>
    <property type="project" value="UniProtKB-KW"/>
</dbReference>
<dbReference type="Pfam" id="PF00067">
    <property type="entry name" value="p450"/>
    <property type="match status" value="1"/>
</dbReference>
<proteinExistence type="inferred from homology"/>
<dbReference type="GO" id="GO:0020037">
    <property type="term" value="F:heme binding"/>
    <property type="evidence" value="ECO:0007669"/>
    <property type="project" value="InterPro"/>
</dbReference>
<dbReference type="AlphaFoldDB" id="A0A7S3QJU6"/>
<evidence type="ECO:0008006" key="8">
    <source>
        <dbReference type="Google" id="ProtNLM"/>
    </source>
</evidence>
<dbReference type="PRINTS" id="PR00465">
    <property type="entry name" value="EP450IV"/>
</dbReference>
<evidence type="ECO:0000256" key="1">
    <source>
        <dbReference type="ARBA" id="ARBA00001971"/>
    </source>
</evidence>
<dbReference type="GO" id="GO:0005506">
    <property type="term" value="F:iron ion binding"/>
    <property type="evidence" value="ECO:0007669"/>
    <property type="project" value="InterPro"/>
</dbReference>
<feature type="binding site" description="axial binding residue" evidence="5">
    <location>
        <position position="501"/>
    </location>
    <ligand>
        <name>heme</name>
        <dbReference type="ChEBI" id="CHEBI:30413"/>
    </ligand>
    <ligandPart>
        <name>Fe</name>
        <dbReference type="ChEBI" id="CHEBI:18248"/>
    </ligandPart>
</feature>
<dbReference type="PANTHER" id="PTHR24305">
    <property type="entry name" value="CYTOCHROME P450"/>
    <property type="match status" value="1"/>
</dbReference>
<keyword evidence="4 5" id="KW-0408">Iron</keyword>
<evidence type="ECO:0000256" key="4">
    <source>
        <dbReference type="ARBA" id="ARBA00023004"/>
    </source>
</evidence>
<dbReference type="PRINTS" id="PR00385">
    <property type="entry name" value="P450"/>
</dbReference>
<name>A0A7S3QJU6_DUNTE</name>
<keyword evidence="6" id="KW-0503">Monooxygenase</keyword>
<dbReference type="InterPro" id="IPR050121">
    <property type="entry name" value="Cytochrome_P450_monoxygenase"/>
</dbReference>
<dbReference type="SUPFAM" id="SSF48264">
    <property type="entry name" value="Cytochrome P450"/>
    <property type="match status" value="1"/>
</dbReference>
<dbReference type="InterPro" id="IPR002403">
    <property type="entry name" value="Cyt_P450_E_grp-IV"/>
</dbReference>
<evidence type="ECO:0000256" key="5">
    <source>
        <dbReference type="PIRSR" id="PIRSR602403-1"/>
    </source>
</evidence>
<comment type="similarity">
    <text evidence="2 6">Belongs to the cytochrome P450 family.</text>
</comment>
<evidence type="ECO:0000256" key="3">
    <source>
        <dbReference type="ARBA" id="ARBA00022723"/>
    </source>
</evidence>
<reference evidence="7" key="1">
    <citation type="submission" date="2021-01" db="EMBL/GenBank/DDBJ databases">
        <authorList>
            <person name="Corre E."/>
            <person name="Pelletier E."/>
            <person name="Niang G."/>
            <person name="Scheremetjew M."/>
            <person name="Finn R."/>
            <person name="Kale V."/>
            <person name="Holt S."/>
            <person name="Cochrane G."/>
            <person name="Meng A."/>
            <person name="Brown T."/>
            <person name="Cohen L."/>
        </authorList>
    </citation>
    <scope>NUCLEOTIDE SEQUENCE</scope>
    <source>
        <strain evidence="7">CCMP1320</strain>
    </source>
</reference>
<gene>
    <name evidence="7" type="ORF">DTER00134_LOCUS179</name>
</gene>
<dbReference type="InterPro" id="IPR017972">
    <property type="entry name" value="Cyt_P450_CS"/>
</dbReference>
<evidence type="ECO:0000256" key="2">
    <source>
        <dbReference type="ARBA" id="ARBA00010617"/>
    </source>
</evidence>
<dbReference type="InterPro" id="IPR001128">
    <property type="entry name" value="Cyt_P450"/>
</dbReference>
<dbReference type="EMBL" id="HBIP01000409">
    <property type="protein sequence ID" value="CAE0485140.1"/>
    <property type="molecule type" value="Transcribed_RNA"/>
</dbReference>
<comment type="cofactor">
    <cofactor evidence="1 5">
        <name>heme</name>
        <dbReference type="ChEBI" id="CHEBI:30413"/>
    </cofactor>
</comment>
<evidence type="ECO:0000256" key="6">
    <source>
        <dbReference type="RuleBase" id="RU000461"/>
    </source>
</evidence>
<keyword evidence="6" id="KW-0560">Oxidoreductase</keyword>
<sequence length="553" mass="59872">MQNSIHQCSSAEAGLPVCPARDSILKYRRRRGHNTRATAQDLRRDLLFSLLEAGAKTAQRTLNDSAAGLSFGLSRAQRLFQPPPPGFPPGPQGDSAVSLISAPLDFLERTKQDYGTIVGLLLGGERVVLVADPAAAKQVLIDDALVFGKEGTAFFPGSSLTGNGLLVSDGEIHKRQRRLSNPAFRKAAVETYAAAMVSATQNTLKNRWQSGGVRDVYADFNELTLEITLDALFGIHASESGDGLSSSTETTEIVDAVAMAFEFFTRRAGGIPIPESIPTWDNLQFASAVTRLDRVVYRLIDERRQELAANGGYAEGTERKDLLNSLLVSVDDDGQGMSNEALRSELMTLLVAGQETSGILLGWATALLAFNPEVQDKAVAEVEAVLKGHRPEAADTRLLPYIEAVVLESLRLYSPAYMVGRCAQQDTSLGGWPLQAGTTILVSPYLLHRDPAVWGPDSTAFRPERWQQWQEAAKGGGFMALLSGLGPNGAYLPFGGGPRNCIGTYFAMQEAILVIATVLQLYKLKPAHQASFPASKPLITLRPEEVRLQILLR</sequence>
<dbReference type="InterPro" id="IPR036396">
    <property type="entry name" value="Cyt_P450_sf"/>
</dbReference>
<dbReference type="PROSITE" id="PS00086">
    <property type="entry name" value="CYTOCHROME_P450"/>
    <property type="match status" value="1"/>
</dbReference>
<dbReference type="Gene3D" id="1.10.630.10">
    <property type="entry name" value="Cytochrome P450"/>
    <property type="match status" value="1"/>
</dbReference>
<dbReference type="GO" id="GO:0016705">
    <property type="term" value="F:oxidoreductase activity, acting on paired donors, with incorporation or reduction of molecular oxygen"/>
    <property type="evidence" value="ECO:0007669"/>
    <property type="project" value="InterPro"/>
</dbReference>